<keyword evidence="6 8" id="KW-0472">Membrane</keyword>
<feature type="region of interest" description="Disordered" evidence="7">
    <location>
        <begin position="1"/>
        <end position="36"/>
    </location>
</feature>
<evidence type="ECO:0000256" key="2">
    <source>
        <dbReference type="ARBA" id="ARBA00006464"/>
    </source>
</evidence>
<evidence type="ECO:0000256" key="3">
    <source>
        <dbReference type="ARBA" id="ARBA00022679"/>
    </source>
</evidence>
<feature type="domain" description="Bacterial sugar transferase" evidence="9">
    <location>
        <begin position="287"/>
        <end position="469"/>
    </location>
</feature>
<organism evidence="10 11">
    <name type="scientific">Virgisporangium ochraceum</name>
    <dbReference type="NCBI Taxonomy" id="65505"/>
    <lineage>
        <taxon>Bacteria</taxon>
        <taxon>Bacillati</taxon>
        <taxon>Actinomycetota</taxon>
        <taxon>Actinomycetes</taxon>
        <taxon>Micromonosporales</taxon>
        <taxon>Micromonosporaceae</taxon>
        <taxon>Virgisporangium</taxon>
    </lineage>
</organism>
<comment type="subcellular location">
    <subcellularLocation>
        <location evidence="1">Membrane</location>
        <topology evidence="1">Multi-pass membrane protein</topology>
    </subcellularLocation>
</comment>
<feature type="transmembrane region" description="Helical" evidence="8">
    <location>
        <begin position="66"/>
        <end position="83"/>
    </location>
</feature>
<evidence type="ECO:0000256" key="7">
    <source>
        <dbReference type="SAM" id="MobiDB-lite"/>
    </source>
</evidence>
<dbReference type="InterPro" id="IPR003362">
    <property type="entry name" value="Bact_transf"/>
</dbReference>
<dbReference type="GO" id="GO:0016780">
    <property type="term" value="F:phosphotransferase activity, for other substituted phosphate groups"/>
    <property type="evidence" value="ECO:0007669"/>
    <property type="project" value="TreeGrafter"/>
</dbReference>
<name>A0A8J4EAC9_9ACTN</name>
<evidence type="ECO:0000256" key="8">
    <source>
        <dbReference type="SAM" id="Phobius"/>
    </source>
</evidence>
<accession>A0A8J4EAC9</accession>
<evidence type="ECO:0000256" key="6">
    <source>
        <dbReference type="ARBA" id="ARBA00023136"/>
    </source>
</evidence>
<dbReference type="RefSeq" id="WP_203928087.1">
    <property type="nucleotide sequence ID" value="NZ_BOPH01000037.1"/>
</dbReference>
<dbReference type="InterPro" id="IPR017475">
    <property type="entry name" value="EPS_sugar_tfrase"/>
</dbReference>
<dbReference type="Gene3D" id="3.40.50.720">
    <property type="entry name" value="NAD(P)-binding Rossmann-like Domain"/>
    <property type="match status" value="1"/>
</dbReference>
<dbReference type="NCBIfam" id="TIGR03025">
    <property type="entry name" value="EPS_sugtrans"/>
    <property type="match status" value="1"/>
</dbReference>
<evidence type="ECO:0000256" key="4">
    <source>
        <dbReference type="ARBA" id="ARBA00022692"/>
    </source>
</evidence>
<feature type="transmembrane region" description="Helical" evidence="8">
    <location>
        <begin position="156"/>
        <end position="174"/>
    </location>
</feature>
<proteinExistence type="inferred from homology"/>
<protein>
    <submittedName>
        <fullName evidence="10">UDP-phosphate galactose phosphotransferase</fullName>
    </submittedName>
</protein>
<dbReference type="Pfam" id="PF02397">
    <property type="entry name" value="Bac_transf"/>
    <property type="match status" value="1"/>
</dbReference>
<evidence type="ECO:0000313" key="10">
    <source>
        <dbReference type="EMBL" id="GIJ68140.1"/>
    </source>
</evidence>
<feature type="transmembrane region" description="Helical" evidence="8">
    <location>
        <begin position="120"/>
        <end position="144"/>
    </location>
</feature>
<dbReference type="PANTHER" id="PTHR30576">
    <property type="entry name" value="COLANIC BIOSYNTHESIS UDP-GLUCOSE LIPID CARRIER TRANSFERASE"/>
    <property type="match status" value="1"/>
</dbReference>
<keyword evidence="11" id="KW-1185">Reference proteome</keyword>
<evidence type="ECO:0000259" key="9">
    <source>
        <dbReference type="Pfam" id="PF02397"/>
    </source>
</evidence>
<feature type="transmembrane region" description="Helical" evidence="8">
    <location>
        <begin position="292"/>
        <end position="315"/>
    </location>
</feature>
<dbReference type="InterPro" id="IPR036291">
    <property type="entry name" value="NAD(P)-bd_dom_sf"/>
</dbReference>
<dbReference type="SUPFAM" id="SSF51735">
    <property type="entry name" value="NAD(P)-binding Rossmann-fold domains"/>
    <property type="match status" value="1"/>
</dbReference>
<keyword evidence="4 8" id="KW-0812">Transmembrane</keyword>
<dbReference type="EMBL" id="BOPH01000037">
    <property type="protein sequence ID" value="GIJ68140.1"/>
    <property type="molecule type" value="Genomic_DNA"/>
</dbReference>
<dbReference type="GO" id="GO:0016020">
    <property type="term" value="C:membrane"/>
    <property type="evidence" value="ECO:0007669"/>
    <property type="project" value="UniProtKB-SubCell"/>
</dbReference>
<keyword evidence="5 8" id="KW-1133">Transmembrane helix</keyword>
<comment type="caution">
    <text evidence="10">The sequence shown here is derived from an EMBL/GenBank/DDBJ whole genome shotgun (WGS) entry which is preliminary data.</text>
</comment>
<reference evidence="10" key="1">
    <citation type="submission" date="2021-01" db="EMBL/GenBank/DDBJ databases">
        <title>Whole genome shotgun sequence of Virgisporangium ochraceum NBRC 16418.</title>
        <authorList>
            <person name="Komaki H."/>
            <person name="Tamura T."/>
        </authorList>
    </citation>
    <scope>NUCLEOTIDE SEQUENCE</scope>
    <source>
        <strain evidence="10">NBRC 16418</strain>
    </source>
</reference>
<feature type="transmembrane region" description="Helical" evidence="8">
    <location>
        <begin position="95"/>
        <end position="114"/>
    </location>
</feature>
<comment type="similarity">
    <text evidence="2">Belongs to the bacterial sugar transferase family.</text>
</comment>
<sequence length="474" mass="51583">MQHPFAAVAPAHRRPDATRRAGRTTPALTGRTRSGPGRWERNTLVATDVTTLAALSTVAGSTVPATVTRTALCVALFAVAGLYRPRLHLSPLDDLSRALVCMIAVLPLGAWWKLPTLLAPLWFTAAPFLWPVAMFTGFVISRSITCKAIHGTRRRTAGAATVVVGTGAVGLRMAEVLRDDPMFGLRPVGVVGPAPLMGGGTPVRRLGDAGDLDAVLADHRPDVVVVTFPGPSDADLVGTLRACRRSGVTVFVVPRLFELSVARSGAELVHGIPLVRLPVGRPGGILKRAIDVLGAGLGLLLLAPVLLACAALVRFESRRAKVIFRQERIGQHDRPFTIMKFRSLTPSSDLESQVRWNIANDARVGRIGRLLRASSLDELPQLLNVLRGDMSLVGPRPERPYFVEQFRRTYSGYADRHRMPVGITGWAQIHGLRGDTSIEERTRFDNYYIENWSLALDLKIMARTVGSMLSIHRK</sequence>
<evidence type="ECO:0000313" key="11">
    <source>
        <dbReference type="Proteomes" id="UP000635606"/>
    </source>
</evidence>
<evidence type="ECO:0000256" key="5">
    <source>
        <dbReference type="ARBA" id="ARBA00022989"/>
    </source>
</evidence>
<gene>
    <name evidence="10" type="primary">wcaJ</name>
    <name evidence="10" type="ORF">Voc01_030570</name>
</gene>
<evidence type="ECO:0000256" key="1">
    <source>
        <dbReference type="ARBA" id="ARBA00004141"/>
    </source>
</evidence>
<keyword evidence="3" id="KW-0808">Transferase</keyword>
<dbReference type="PANTHER" id="PTHR30576:SF0">
    <property type="entry name" value="UNDECAPRENYL-PHOSPHATE N-ACETYLGALACTOSAMINYL 1-PHOSPHATE TRANSFERASE-RELATED"/>
    <property type="match status" value="1"/>
</dbReference>
<dbReference type="AlphaFoldDB" id="A0A8J4EAC9"/>
<dbReference type="Proteomes" id="UP000635606">
    <property type="component" value="Unassembled WGS sequence"/>
</dbReference>